<reference evidence="8 9" key="1">
    <citation type="submission" date="2019-01" db="EMBL/GenBank/DDBJ databases">
        <title>A draft genome assembly of the solar-powered sea slug Elysia chlorotica.</title>
        <authorList>
            <person name="Cai H."/>
            <person name="Li Q."/>
            <person name="Fang X."/>
            <person name="Li J."/>
            <person name="Curtis N.E."/>
            <person name="Altenburger A."/>
            <person name="Shibata T."/>
            <person name="Feng M."/>
            <person name="Maeda T."/>
            <person name="Schwartz J.A."/>
            <person name="Shigenobu S."/>
            <person name="Lundholm N."/>
            <person name="Nishiyama T."/>
            <person name="Yang H."/>
            <person name="Hasebe M."/>
            <person name="Li S."/>
            <person name="Pierce S.K."/>
            <person name="Wang J."/>
        </authorList>
    </citation>
    <scope>NUCLEOTIDE SEQUENCE [LARGE SCALE GENOMIC DNA]</scope>
    <source>
        <strain evidence="8">EC2010</strain>
        <tissue evidence="8">Whole organism of an adult</tissue>
    </source>
</reference>
<dbReference type="PANTHER" id="PTHR12570:SF65">
    <property type="entry name" value="MAGNESIUM TRANSPORTER NIPA9-RELATED"/>
    <property type="match status" value="1"/>
</dbReference>
<evidence type="ECO:0000256" key="7">
    <source>
        <dbReference type="SAM" id="Phobius"/>
    </source>
</evidence>
<keyword evidence="5 7" id="KW-0472">Membrane</keyword>
<feature type="transmembrane region" description="Helical" evidence="7">
    <location>
        <begin position="64"/>
        <end position="86"/>
    </location>
</feature>
<comment type="caution">
    <text evidence="8">The sequence shown here is derived from an EMBL/GenBank/DDBJ whole genome shotgun (WGS) entry which is preliminary data.</text>
</comment>
<accession>A0A3S1B1N4</accession>
<keyword evidence="9" id="KW-1185">Reference proteome</keyword>
<dbReference type="InterPro" id="IPR008521">
    <property type="entry name" value="Mg_trans_NIPA"/>
</dbReference>
<dbReference type="EMBL" id="RQTK01001586">
    <property type="protein sequence ID" value="RUS69748.1"/>
    <property type="molecule type" value="Genomic_DNA"/>
</dbReference>
<feature type="transmembrane region" description="Helical" evidence="7">
    <location>
        <begin position="184"/>
        <end position="202"/>
    </location>
</feature>
<name>A0A3S1B1N4_ELYCH</name>
<feature type="transmembrane region" description="Helical" evidence="7">
    <location>
        <begin position="92"/>
        <end position="111"/>
    </location>
</feature>
<dbReference type="InterPro" id="IPR037185">
    <property type="entry name" value="EmrE-like"/>
</dbReference>
<evidence type="ECO:0000313" key="8">
    <source>
        <dbReference type="EMBL" id="RUS69748.1"/>
    </source>
</evidence>
<evidence type="ECO:0000256" key="1">
    <source>
        <dbReference type="ARBA" id="ARBA00004141"/>
    </source>
</evidence>
<evidence type="ECO:0000256" key="4">
    <source>
        <dbReference type="ARBA" id="ARBA00022989"/>
    </source>
</evidence>
<sequence length="423" mass="46888">MKLIVHSDRYQQQKSDKDQDLAVGCCLAIFGNILISVSLNLQKYVHLRNLRREIVAQKHYTKEALWWCGLLLMGLGELFNFTAYGFAPASVVAPLGTTTVVANLFLAASFLKEKIRAENLFGCALAIIGAFLLVSFSQANEKVMGSFEIVQSLSQPIFIAYVCIEVIILAVLLSLLYYQEMKHVLIYLLISSITASFTVIAAKAVSGMIQLSVSSFSQFDKPVFYAMLCVLIVTALIQIKFVNLAMKSYDATVVVPVNFVIFTLSAILAGIIFYKEFYGMNGLRITMFVFGCILSFMGVYFIAVGRADNSAPQKQDMEPHHVISDYIPSWMLANVNIGQVQPIGHVEHLKDTDRDGDHVPILHADILETIEEQTEESDRQDGTETDALSVSSNDMLVDREKPGFDSKSNYGATGKKVEGVQKI</sequence>
<dbReference type="OrthoDB" id="165382at2759"/>
<comment type="subcellular location">
    <subcellularLocation>
        <location evidence="1">Membrane</location>
        <topology evidence="1">Multi-pass membrane protein</topology>
    </subcellularLocation>
</comment>
<keyword evidence="3 7" id="KW-0812">Transmembrane</keyword>
<evidence type="ECO:0000256" key="6">
    <source>
        <dbReference type="SAM" id="MobiDB-lite"/>
    </source>
</evidence>
<feature type="transmembrane region" description="Helical" evidence="7">
    <location>
        <begin position="253"/>
        <end position="273"/>
    </location>
</feature>
<dbReference type="Gene3D" id="1.10.3730.20">
    <property type="match status" value="1"/>
</dbReference>
<protein>
    <recommendedName>
        <fullName evidence="10">NIPA-like protein 2</fullName>
    </recommendedName>
</protein>
<dbReference type="Pfam" id="PF05653">
    <property type="entry name" value="Mg_trans_NIPA"/>
    <property type="match status" value="1"/>
</dbReference>
<keyword evidence="4 7" id="KW-1133">Transmembrane helix</keyword>
<dbReference type="PANTHER" id="PTHR12570">
    <property type="match status" value="1"/>
</dbReference>
<dbReference type="Proteomes" id="UP000271974">
    <property type="component" value="Unassembled WGS sequence"/>
</dbReference>
<evidence type="ECO:0000256" key="5">
    <source>
        <dbReference type="ARBA" id="ARBA00023136"/>
    </source>
</evidence>
<evidence type="ECO:0000313" key="9">
    <source>
        <dbReference type="Proteomes" id="UP000271974"/>
    </source>
</evidence>
<dbReference type="GO" id="GO:0016020">
    <property type="term" value="C:membrane"/>
    <property type="evidence" value="ECO:0007669"/>
    <property type="project" value="UniProtKB-SubCell"/>
</dbReference>
<feature type="transmembrane region" description="Helical" evidence="7">
    <location>
        <begin position="285"/>
        <end position="304"/>
    </location>
</feature>
<dbReference type="STRING" id="188477.A0A3S1B1N4"/>
<evidence type="ECO:0000256" key="3">
    <source>
        <dbReference type="ARBA" id="ARBA00022692"/>
    </source>
</evidence>
<proteinExistence type="inferred from homology"/>
<gene>
    <name evidence="8" type="ORF">EGW08_022487</name>
</gene>
<evidence type="ECO:0000256" key="2">
    <source>
        <dbReference type="ARBA" id="ARBA00007230"/>
    </source>
</evidence>
<feature type="transmembrane region" description="Helical" evidence="7">
    <location>
        <begin position="222"/>
        <end position="241"/>
    </location>
</feature>
<dbReference type="SUPFAM" id="SSF103481">
    <property type="entry name" value="Multidrug resistance efflux transporter EmrE"/>
    <property type="match status" value="1"/>
</dbReference>
<organism evidence="8 9">
    <name type="scientific">Elysia chlorotica</name>
    <name type="common">Eastern emerald elysia</name>
    <name type="synonym">Sea slug</name>
    <dbReference type="NCBI Taxonomy" id="188477"/>
    <lineage>
        <taxon>Eukaryota</taxon>
        <taxon>Metazoa</taxon>
        <taxon>Spiralia</taxon>
        <taxon>Lophotrochozoa</taxon>
        <taxon>Mollusca</taxon>
        <taxon>Gastropoda</taxon>
        <taxon>Heterobranchia</taxon>
        <taxon>Euthyneura</taxon>
        <taxon>Panpulmonata</taxon>
        <taxon>Sacoglossa</taxon>
        <taxon>Placobranchoidea</taxon>
        <taxon>Plakobranchidae</taxon>
        <taxon>Elysia</taxon>
    </lineage>
</organism>
<evidence type="ECO:0008006" key="10">
    <source>
        <dbReference type="Google" id="ProtNLM"/>
    </source>
</evidence>
<comment type="similarity">
    <text evidence="2">Belongs to the NIPA family.</text>
</comment>
<feature type="transmembrane region" description="Helical" evidence="7">
    <location>
        <begin position="21"/>
        <end position="43"/>
    </location>
</feature>
<feature type="transmembrane region" description="Helical" evidence="7">
    <location>
        <begin position="120"/>
        <end position="137"/>
    </location>
</feature>
<feature type="transmembrane region" description="Helical" evidence="7">
    <location>
        <begin position="157"/>
        <end position="177"/>
    </location>
</feature>
<feature type="region of interest" description="Disordered" evidence="6">
    <location>
        <begin position="372"/>
        <end position="423"/>
    </location>
</feature>
<dbReference type="GO" id="GO:0015095">
    <property type="term" value="F:magnesium ion transmembrane transporter activity"/>
    <property type="evidence" value="ECO:0007669"/>
    <property type="project" value="InterPro"/>
</dbReference>
<dbReference type="AlphaFoldDB" id="A0A3S1B1N4"/>